<reference evidence="1 2" key="1">
    <citation type="submission" date="2024-09" db="EMBL/GenBank/DDBJ databases">
        <title>Genome sequencing and assembly of Phytophthora oleae, isolate VK10A, causative agent of rot of olive drupes.</title>
        <authorList>
            <person name="Conti Taguali S."/>
            <person name="Riolo M."/>
            <person name="La Spada F."/>
            <person name="Cacciola S.O."/>
            <person name="Dionisio G."/>
        </authorList>
    </citation>
    <scope>NUCLEOTIDE SEQUENCE [LARGE SCALE GENOMIC DNA]</scope>
    <source>
        <strain evidence="1 2">VK10A</strain>
    </source>
</reference>
<accession>A0ABD3FHQ4</accession>
<keyword evidence="2" id="KW-1185">Reference proteome</keyword>
<dbReference type="EMBL" id="JBIMZQ010000021">
    <property type="protein sequence ID" value="KAL3665231.1"/>
    <property type="molecule type" value="Genomic_DNA"/>
</dbReference>
<dbReference type="AlphaFoldDB" id="A0ABD3FHQ4"/>
<protein>
    <recommendedName>
        <fullName evidence="3">UBA domain-containing protein</fullName>
    </recommendedName>
</protein>
<dbReference type="Proteomes" id="UP001632037">
    <property type="component" value="Unassembled WGS sequence"/>
</dbReference>
<organism evidence="1 2">
    <name type="scientific">Phytophthora oleae</name>
    <dbReference type="NCBI Taxonomy" id="2107226"/>
    <lineage>
        <taxon>Eukaryota</taxon>
        <taxon>Sar</taxon>
        <taxon>Stramenopiles</taxon>
        <taxon>Oomycota</taxon>
        <taxon>Peronosporomycetes</taxon>
        <taxon>Peronosporales</taxon>
        <taxon>Peronosporaceae</taxon>
        <taxon>Phytophthora</taxon>
    </lineage>
</organism>
<sequence length="95" mass="10830">MPIEAAQTSSNRFLRRRKNYEDEEAVEEERSGYESFAAKLETSLLSSIRKVANMDLGRAALTLQQMGISFDKRQAIQALLKLSKENRKAVLKLIK</sequence>
<evidence type="ECO:0008006" key="3">
    <source>
        <dbReference type="Google" id="ProtNLM"/>
    </source>
</evidence>
<gene>
    <name evidence="1" type="ORF">V7S43_009859</name>
</gene>
<comment type="caution">
    <text evidence="1">The sequence shown here is derived from an EMBL/GenBank/DDBJ whole genome shotgun (WGS) entry which is preliminary data.</text>
</comment>
<name>A0ABD3FHQ4_9STRA</name>
<evidence type="ECO:0000313" key="2">
    <source>
        <dbReference type="Proteomes" id="UP001632037"/>
    </source>
</evidence>
<proteinExistence type="predicted"/>
<evidence type="ECO:0000313" key="1">
    <source>
        <dbReference type="EMBL" id="KAL3665231.1"/>
    </source>
</evidence>